<protein>
    <recommendedName>
        <fullName evidence="1">Gcp-like domain-containing protein</fullName>
    </recommendedName>
</protein>
<dbReference type="EMBL" id="KI966407">
    <property type="protein sequence ID" value="EWC47863.1"/>
    <property type="molecule type" value="Genomic_DNA"/>
</dbReference>
<proteinExistence type="predicted"/>
<evidence type="ECO:0000313" key="3">
    <source>
        <dbReference type="Proteomes" id="UP000024837"/>
    </source>
</evidence>
<reference evidence="2 3" key="1">
    <citation type="submission" date="2013-05" db="EMBL/GenBank/DDBJ databases">
        <title>Drechslerella stenobrocha genome reveals carnivorous origination and mechanical trapping mechanism of predatory fungi.</title>
        <authorList>
            <person name="Liu X."/>
            <person name="Zhang W."/>
            <person name="Liu K."/>
        </authorList>
    </citation>
    <scope>NUCLEOTIDE SEQUENCE [LARGE SCALE GENOMIC DNA]</scope>
    <source>
        <strain evidence="2 3">248</strain>
    </source>
</reference>
<gene>
    <name evidence="2" type="ORF">DRE_02745</name>
</gene>
<organism evidence="2 3">
    <name type="scientific">Drechslerella stenobrocha 248</name>
    <dbReference type="NCBI Taxonomy" id="1043628"/>
    <lineage>
        <taxon>Eukaryota</taxon>
        <taxon>Fungi</taxon>
        <taxon>Dikarya</taxon>
        <taxon>Ascomycota</taxon>
        <taxon>Pezizomycotina</taxon>
        <taxon>Orbiliomycetes</taxon>
        <taxon>Orbiliales</taxon>
        <taxon>Orbiliaceae</taxon>
        <taxon>Drechslerella</taxon>
    </lineage>
</organism>
<dbReference type="PANTHER" id="PTHR11735:SF6">
    <property type="entry name" value="TRNA N6-ADENOSINE THREONYLCARBAMOYLTRANSFERASE, MITOCHONDRIAL"/>
    <property type="match status" value="1"/>
</dbReference>
<dbReference type="InterPro" id="IPR000905">
    <property type="entry name" value="Gcp-like_dom"/>
</dbReference>
<dbReference type="PANTHER" id="PTHR11735">
    <property type="entry name" value="TRNA N6-ADENOSINE THREONYLCARBAMOYLTRANSFERASE"/>
    <property type="match status" value="1"/>
</dbReference>
<evidence type="ECO:0000259" key="1">
    <source>
        <dbReference type="Pfam" id="PF00814"/>
    </source>
</evidence>
<sequence length="223" mass="25623">MLEEFAFSGGTGYQYIVSKDDVIGDELEQRYSWRLPISLGGIKKRDHRGLMKFSFTGVRSSVDRLVAAKRSQKGDNWADADERKALSRELMRRCWEHLASRLILSLEAMRDKDVSIETVVVGGGVASNKFLREVLRKQLDFHSFKDVSLEFPPIEFCTDNAGMIAWTGWEMYQAGYESTMDIAPFRKWSLQPLDETVHDIERDWEESAFGILGVNGWKTRDNK</sequence>
<dbReference type="AlphaFoldDB" id="W7I6L2"/>
<dbReference type="OrthoDB" id="10259622at2759"/>
<dbReference type="GO" id="GO:0072670">
    <property type="term" value="P:mitochondrial tRNA threonylcarbamoyladenosine modification"/>
    <property type="evidence" value="ECO:0007669"/>
    <property type="project" value="TreeGrafter"/>
</dbReference>
<dbReference type="Pfam" id="PF00814">
    <property type="entry name" value="TsaD"/>
    <property type="match status" value="1"/>
</dbReference>
<evidence type="ECO:0000313" key="2">
    <source>
        <dbReference type="EMBL" id="EWC47863.1"/>
    </source>
</evidence>
<accession>W7I6L2</accession>
<keyword evidence="3" id="KW-1185">Reference proteome</keyword>
<dbReference type="Gene3D" id="3.30.420.40">
    <property type="match status" value="2"/>
</dbReference>
<dbReference type="SUPFAM" id="SSF53067">
    <property type="entry name" value="Actin-like ATPase domain"/>
    <property type="match status" value="1"/>
</dbReference>
<dbReference type="GO" id="GO:0005739">
    <property type="term" value="C:mitochondrion"/>
    <property type="evidence" value="ECO:0007669"/>
    <property type="project" value="TreeGrafter"/>
</dbReference>
<dbReference type="Proteomes" id="UP000024837">
    <property type="component" value="Unassembled WGS sequence"/>
</dbReference>
<feature type="domain" description="Gcp-like" evidence="1">
    <location>
        <begin position="43"/>
        <end position="166"/>
    </location>
</feature>
<dbReference type="HOGENOM" id="CLU_023208_4_2_1"/>
<dbReference type="InterPro" id="IPR043129">
    <property type="entry name" value="ATPase_NBD"/>
</dbReference>
<name>W7I6L2_9PEZI</name>